<evidence type="ECO:0000313" key="14">
    <source>
        <dbReference type="EMBL" id="OAF70850.1"/>
    </source>
</evidence>
<dbReference type="SUPFAM" id="SSF49785">
    <property type="entry name" value="Galactose-binding domain-like"/>
    <property type="match status" value="1"/>
</dbReference>
<dbReference type="PROSITE" id="PS00137">
    <property type="entry name" value="SUBTILASE_HIS"/>
    <property type="match status" value="1"/>
</dbReference>
<evidence type="ECO:0000259" key="13">
    <source>
        <dbReference type="PROSITE" id="PS51829"/>
    </source>
</evidence>
<gene>
    <name evidence="14" type="ORF">A3Q56_01413</name>
</gene>
<dbReference type="FunFam" id="3.40.50.200:FF:000021">
    <property type="entry name" value="Proprotein convertase subtilisin/kexin type 5a"/>
    <property type="match status" value="1"/>
</dbReference>
<evidence type="ECO:0000256" key="2">
    <source>
        <dbReference type="ARBA" id="ARBA00022670"/>
    </source>
</evidence>
<feature type="active site" description="Charge relay system" evidence="10 11">
    <location>
        <position position="188"/>
    </location>
</feature>
<comment type="caution">
    <text evidence="14">The sequence shown here is derived from an EMBL/GenBank/DDBJ whole genome shotgun (WGS) entry which is preliminary data.</text>
</comment>
<evidence type="ECO:0000256" key="10">
    <source>
        <dbReference type="PIRSR" id="PIRSR615500-1"/>
    </source>
</evidence>
<feature type="signal peptide" evidence="12">
    <location>
        <begin position="1"/>
        <end position="20"/>
    </location>
</feature>
<keyword evidence="2 11" id="KW-0645">Protease</keyword>
<evidence type="ECO:0000256" key="8">
    <source>
        <dbReference type="ARBA" id="ARBA00023157"/>
    </source>
</evidence>
<evidence type="ECO:0000256" key="3">
    <source>
        <dbReference type="ARBA" id="ARBA00022685"/>
    </source>
</evidence>
<keyword evidence="8" id="KW-1015">Disulfide bond</keyword>
<dbReference type="PANTHER" id="PTHR42884:SF3">
    <property type="entry name" value="FURIN-LIKE PROTEASE 1, ISOFORMS 1_1-X_2"/>
    <property type="match status" value="1"/>
</dbReference>
<dbReference type="CDD" id="cd04059">
    <property type="entry name" value="Peptidases_S8_Protein_convertases_Kexins_Furin-like"/>
    <property type="match status" value="1"/>
</dbReference>
<dbReference type="GO" id="GO:0016485">
    <property type="term" value="P:protein processing"/>
    <property type="evidence" value="ECO:0007669"/>
    <property type="project" value="TreeGrafter"/>
</dbReference>
<dbReference type="InterPro" id="IPR023827">
    <property type="entry name" value="Peptidase_S8_Asp-AS"/>
</dbReference>
<evidence type="ECO:0000256" key="5">
    <source>
        <dbReference type="ARBA" id="ARBA00022801"/>
    </source>
</evidence>
<dbReference type="Pfam" id="PF00082">
    <property type="entry name" value="Peptidase_S8"/>
    <property type="match status" value="1"/>
</dbReference>
<accession>A0A177B9K0</accession>
<evidence type="ECO:0000313" key="15">
    <source>
        <dbReference type="Proteomes" id="UP000078046"/>
    </source>
</evidence>
<dbReference type="GO" id="GO:0000139">
    <property type="term" value="C:Golgi membrane"/>
    <property type="evidence" value="ECO:0007669"/>
    <property type="project" value="TreeGrafter"/>
</dbReference>
<dbReference type="PROSITE" id="PS51892">
    <property type="entry name" value="SUBTILASE"/>
    <property type="match status" value="1"/>
</dbReference>
<dbReference type="InterPro" id="IPR015500">
    <property type="entry name" value="Peptidase_S8_subtilisin-rel"/>
</dbReference>
<protein>
    <submittedName>
        <fullName evidence="14">Dibasic-processing enzyme</fullName>
    </submittedName>
</protein>
<dbReference type="AlphaFoldDB" id="A0A177B9K0"/>
<dbReference type="GO" id="GO:0004252">
    <property type="term" value="F:serine-type endopeptidase activity"/>
    <property type="evidence" value="ECO:0007669"/>
    <property type="project" value="UniProtKB-UniRule"/>
</dbReference>
<evidence type="ECO:0000256" key="12">
    <source>
        <dbReference type="SAM" id="SignalP"/>
    </source>
</evidence>
<dbReference type="EMBL" id="LWCA01000105">
    <property type="protein sequence ID" value="OAF70850.1"/>
    <property type="molecule type" value="Genomic_DNA"/>
</dbReference>
<dbReference type="InterPro" id="IPR002884">
    <property type="entry name" value="P_dom"/>
</dbReference>
<dbReference type="PROSITE" id="PS51829">
    <property type="entry name" value="P_HOMO_B"/>
    <property type="match status" value="1"/>
</dbReference>
<dbReference type="InterPro" id="IPR034182">
    <property type="entry name" value="Kexin/furin"/>
</dbReference>
<evidence type="ECO:0000256" key="7">
    <source>
        <dbReference type="ARBA" id="ARBA00023145"/>
    </source>
</evidence>
<feature type="active site" description="Charge relay system" evidence="10 11">
    <location>
        <position position="266"/>
    </location>
</feature>
<dbReference type="PROSITE" id="PS00138">
    <property type="entry name" value="SUBTILASE_SER"/>
    <property type="match status" value="1"/>
</dbReference>
<dbReference type="Gene3D" id="2.60.120.260">
    <property type="entry name" value="Galactose-binding domain-like"/>
    <property type="match status" value="1"/>
</dbReference>
<evidence type="ECO:0000256" key="1">
    <source>
        <dbReference type="ARBA" id="ARBA00005325"/>
    </source>
</evidence>
<dbReference type="GO" id="GO:0005802">
    <property type="term" value="C:trans-Golgi network"/>
    <property type="evidence" value="ECO:0007669"/>
    <property type="project" value="TreeGrafter"/>
</dbReference>
<sequence length="695" mass="78318">MHLLIFLLPVLTILNYFTTCLLPKTLKVGSKFKTHDGHNINTNFNHKLKRDKRHLYTLELFNDQEQNFALNPPNVHIISATIKKLANQFEFHIIRKIEKSLYLIEIQSHVESPKRFETNLNLDNNVRKLDKEKYHIRHRRSSPVELLDENFNLNDPLYHKMWYLSRMNIQNVWKQGITGKNVTIAIIDDGIESNHPDLSDNYIIFFLNITGSEVEPPPLDNFEYRQGIKQLQYILYHENLHEAAYDFVDDELDANPSYTDNYPNNHGTRCAGIVAAVANNSNCIAGIAYESNITGIRLLKGNDQVTDSMEAASLRHKSNLIDIYSASWGPEDDGKTIDGPKIMTLNALKDGSKHGRNGLGSIFVWASGNGGREGDICSCDGYVGSIYTIAINSVTITSEVPWYSEKCTGTLASAPSSGMGNQRIATTDWRNKCTDRHTGTSASAPMAAGIIALTLSVNKNLTWRDIQHIIVLSSKKGDLQSKSWSKNGNGLEYSPHYGYGMLDAEAMIHLAKTWRTVPLHHNCSIYAIVNSKLILSESSATFTVDIHGCLNKTDIFETGSTVRYIEHVVLKIHLEASVRGEVALILISPMKTQSTLLFNRPKDLTAVGIVNWSFLSVQFWGENPHGQWYLIVDTNESTARLVDFTITFYGTNLHPTESKQYSEISKPNFTNAYLGHSNFNIISFQVMYILLLLIQ</sequence>
<evidence type="ECO:0000256" key="4">
    <source>
        <dbReference type="ARBA" id="ARBA00022729"/>
    </source>
</evidence>
<proteinExistence type="inferred from homology"/>
<evidence type="ECO:0000256" key="6">
    <source>
        <dbReference type="ARBA" id="ARBA00022825"/>
    </source>
</evidence>
<evidence type="ECO:0000256" key="11">
    <source>
        <dbReference type="PROSITE-ProRule" id="PRU01240"/>
    </source>
</evidence>
<dbReference type="OrthoDB" id="300641at2759"/>
<dbReference type="InterPro" id="IPR000209">
    <property type="entry name" value="Peptidase_S8/S53_dom"/>
</dbReference>
<dbReference type="InterPro" id="IPR036852">
    <property type="entry name" value="Peptidase_S8/S53_dom_sf"/>
</dbReference>
<keyword evidence="4 12" id="KW-0732">Signal</keyword>
<dbReference type="InterPro" id="IPR023828">
    <property type="entry name" value="Peptidase_S8_Ser-AS"/>
</dbReference>
<feature type="chain" id="PRO_5008056904" evidence="12">
    <location>
        <begin position="21"/>
        <end position="695"/>
    </location>
</feature>
<dbReference type="PANTHER" id="PTHR42884">
    <property type="entry name" value="PROPROTEIN CONVERTASE SUBTILISIN/KEXIN-RELATED"/>
    <property type="match status" value="1"/>
</dbReference>
<keyword evidence="5 11" id="KW-0378">Hydrolase</keyword>
<dbReference type="InterPro" id="IPR022398">
    <property type="entry name" value="Peptidase_S8_His-AS"/>
</dbReference>
<keyword evidence="7" id="KW-0865">Zymogen</keyword>
<dbReference type="SUPFAM" id="SSF52743">
    <property type="entry name" value="Subtilisin-like"/>
    <property type="match status" value="1"/>
</dbReference>
<dbReference type="PROSITE" id="PS00136">
    <property type="entry name" value="SUBTILASE_ASP"/>
    <property type="match status" value="1"/>
</dbReference>
<organism evidence="14 15">
    <name type="scientific">Intoshia linei</name>
    <dbReference type="NCBI Taxonomy" id="1819745"/>
    <lineage>
        <taxon>Eukaryota</taxon>
        <taxon>Metazoa</taxon>
        <taxon>Spiralia</taxon>
        <taxon>Lophotrochozoa</taxon>
        <taxon>Mesozoa</taxon>
        <taxon>Orthonectida</taxon>
        <taxon>Rhopaluridae</taxon>
        <taxon>Intoshia</taxon>
    </lineage>
</organism>
<name>A0A177B9K0_9BILA</name>
<dbReference type="Gene3D" id="3.40.50.200">
    <property type="entry name" value="Peptidase S8/S53 domain"/>
    <property type="match status" value="1"/>
</dbReference>
<keyword evidence="15" id="KW-1185">Reference proteome</keyword>
<dbReference type="PRINTS" id="PR00723">
    <property type="entry name" value="SUBTILISIN"/>
</dbReference>
<dbReference type="Proteomes" id="UP000078046">
    <property type="component" value="Unassembled WGS sequence"/>
</dbReference>
<dbReference type="FunFam" id="2.60.120.260:FF:000006">
    <property type="entry name" value="Proprotein convertase subtilisin/kexin type 5"/>
    <property type="match status" value="1"/>
</dbReference>
<dbReference type="Pfam" id="PF01483">
    <property type="entry name" value="P_proprotein"/>
    <property type="match status" value="1"/>
</dbReference>
<reference evidence="14 15" key="1">
    <citation type="submission" date="2016-04" db="EMBL/GenBank/DDBJ databases">
        <title>The genome of Intoshia linei affirms orthonectids as highly simplified spiralians.</title>
        <authorList>
            <person name="Mikhailov K.V."/>
            <person name="Slusarev G.S."/>
            <person name="Nikitin M.A."/>
            <person name="Logacheva M.D."/>
            <person name="Penin A."/>
            <person name="Aleoshin V."/>
            <person name="Panchin Y.V."/>
        </authorList>
    </citation>
    <scope>NUCLEOTIDE SEQUENCE [LARGE SCALE GENOMIC DNA]</scope>
    <source>
        <strain evidence="14">Intl2013</strain>
        <tissue evidence="14">Whole animal</tissue>
    </source>
</reference>
<dbReference type="InterPro" id="IPR008979">
    <property type="entry name" value="Galactose-bd-like_sf"/>
</dbReference>
<keyword evidence="3" id="KW-0165">Cleavage on pair of basic residues</keyword>
<feature type="domain" description="P/Homo B" evidence="13">
    <location>
        <begin position="516"/>
        <end position="654"/>
    </location>
</feature>
<evidence type="ECO:0000256" key="9">
    <source>
        <dbReference type="ARBA" id="ARBA00023180"/>
    </source>
</evidence>
<feature type="active site" description="Charge relay system" evidence="10 11">
    <location>
        <position position="441"/>
    </location>
</feature>
<keyword evidence="6 11" id="KW-0720">Serine protease</keyword>
<keyword evidence="9" id="KW-0325">Glycoprotein</keyword>
<comment type="similarity">
    <text evidence="1">Belongs to the peptidase S8 family. Furin subfamily.</text>
</comment>